<feature type="non-terminal residue" evidence="1">
    <location>
        <position position="1"/>
    </location>
</feature>
<protein>
    <submittedName>
        <fullName evidence="1">Uncharacterized protein</fullName>
    </submittedName>
</protein>
<gene>
    <name evidence="1" type="ORF">PILCRDRAFT_692568</name>
</gene>
<organism evidence="1 2">
    <name type="scientific">Piloderma croceum (strain F 1598)</name>
    <dbReference type="NCBI Taxonomy" id="765440"/>
    <lineage>
        <taxon>Eukaryota</taxon>
        <taxon>Fungi</taxon>
        <taxon>Dikarya</taxon>
        <taxon>Basidiomycota</taxon>
        <taxon>Agaricomycotina</taxon>
        <taxon>Agaricomycetes</taxon>
        <taxon>Agaricomycetidae</taxon>
        <taxon>Atheliales</taxon>
        <taxon>Atheliaceae</taxon>
        <taxon>Piloderma</taxon>
    </lineage>
</organism>
<dbReference type="EMBL" id="KN833054">
    <property type="protein sequence ID" value="KIM74880.1"/>
    <property type="molecule type" value="Genomic_DNA"/>
</dbReference>
<dbReference type="AlphaFoldDB" id="A0A0C3EQL3"/>
<sequence>EYPLDPKAGLGNLIGCLKGNDAIIQKVCSQLSLQTMLRVIYGDEAGDEGPYFVMVKDIVDYSENVQVDMGIGGIMTEYEEGKRVAITGPIADEAAKRSYYGHDLDNQPEDVSEDEHVDVDWVTDLTKLTVATTSYVAYGNDAQMDFMYGNVCLLVHVGPPEDRTEIAKEPVKKKPRYC</sequence>
<dbReference type="Proteomes" id="UP000054166">
    <property type="component" value="Unassembled WGS sequence"/>
</dbReference>
<evidence type="ECO:0000313" key="2">
    <source>
        <dbReference type="Proteomes" id="UP000054166"/>
    </source>
</evidence>
<evidence type="ECO:0000313" key="1">
    <source>
        <dbReference type="EMBL" id="KIM74880.1"/>
    </source>
</evidence>
<reference evidence="2" key="2">
    <citation type="submission" date="2015-01" db="EMBL/GenBank/DDBJ databases">
        <title>Evolutionary Origins and Diversification of the Mycorrhizal Mutualists.</title>
        <authorList>
            <consortium name="DOE Joint Genome Institute"/>
            <consortium name="Mycorrhizal Genomics Consortium"/>
            <person name="Kohler A."/>
            <person name="Kuo A."/>
            <person name="Nagy L.G."/>
            <person name="Floudas D."/>
            <person name="Copeland A."/>
            <person name="Barry K.W."/>
            <person name="Cichocki N."/>
            <person name="Veneault-Fourrey C."/>
            <person name="LaButti K."/>
            <person name="Lindquist E.A."/>
            <person name="Lipzen A."/>
            <person name="Lundell T."/>
            <person name="Morin E."/>
            <person name="Murat C."/>
            <person name="Riley R."/>
            <person name="Ohm R."/>
            <person name="Sun H."/>
            <person name="Tunlid A."/>
            <person name="Henrissat B."/>
            <person name="Grigoriev I.V."/>
            <person name="Hibbett D.S."/>
            <person name="Martin F."/>
        </authorList>
    </citation>
    <scope>NUCLEOTIDE SEQUENCE [LARGE SCALE GENOMIC DNA]</scope>
    <source>
        <strain evidence="2">F 1598</strain>
    </source>
</reference>
<proteinExistence type="predicted"/>
<dbReference type="HOGENOM" id="CLU_1514127_0_0_1"/>
<keyword evidence="2" id="KW-1185">Reference proteome</keyword>
<reference evidence="1 2" key="1">
    <citation type="submission" date="2014-04" db="EMBL/GenBank/DDBJ databases">
        <authorList>
            <consortium name="DOE Joint Genome Institute"/>
            <person name="Kuo A."/>
            <person name="Tarkka M."/>
            <person name="Buscot F."/>
            <person name="Kohler A."/>
            <person name="Nagy L.G."/>
            <person name="Floudas D."/>
            <person name="Copeland A."/>
            <person name="Barry K.W."/>
            <person name="Cichocki N."/>
            <person name="Veneault-Fourrey C."/>
            <person name="LaButti K."/>
            <person name="Lindquist E.A."/>
            <person name="Lipzen A."/>
            <person name="Lundell T."/>
            <person name="Morin E."/>
            <person name="Murat C."/>
            <person name="Sun H."/>
            <person name="Tunlid A."/>
            <person name="Henrissat B."/>
            <person name="Grigoriev I.V."/>
            <person name="Hibbett D.S."/>
            <person name="Martin F."/>
            <person name="Nordberg H.P."/>
            <person name="Cantor M.N."/>
            <person name="Hua S.X."/>
        </authorList>
    </citation>
    <scope>NUCLEOTIDE SEQUENCE [LARGE SCALE GENOMIC DNA]</scope>
    <source>
        <strain evidence="1 2">F 1598</strain>
    </source>
</reference>
<dbReference type="InParanoid" id="A0A0C3EQL3"/>
<dbReference type="OrthoDB" id="27483at2759"/>
<accession>A0A0C3EQL3</accession>
<name>A0A0C3EQL3_PILCF</name>